<name>A0A852NGV6_9PASS</name>
<feature type="compositionally biased region" description="Low complexity" evidence="17">
    <location>
        <begin position="191"/>
        <end position="201"/>
    </location>
</feature>
<evidence type="ECO:0000256" key="16">
    <source>
        <dbReference type="ARBA" id="ARBA00023328"/>
    </source>
</evidence>
<feature type="domain" description="Inner centromere protein ARK-binding" evidence="18">
    <location>
        <begin position="754"/>
        <end position="810"/>
    </location>
</feature>
<evidence type="ECO:0000256" key="11">
    <source>
        <dbReference type="ARBA" id="ARBA00022829"/>
    </source>
</evidence>
<feature type="compositionally biased region" description="Basic and acidic residues" evidence="17">
    <location>
        <begin position="150"/>
        <end position="162"/>
    </location>
</feature>
<reference evidence="20" key="1">
    <citation type="submission" date="2020-02" db="EMBL/GenBank/DDBJ databases">
        <title>Bird 10,000 Genomes (B10K) Project - Family phase.</title>
        <authorList>
            <person name="Zhang G."/>
        </authorList>
    </citation>
    <scope>NUCLEOTIDE SEQUENCE</scope>
    <source>
        <strain evidence="20">B10K-IZ-033-77</strain>
    </source>
</reference>
<feature type="non-terminal residue" evidence="20">
    <location>
        <position position="1"/>
    </location>
</feature>
<comment type="subcellular location">
    <subcellularLocation>
        <location evidence="4">Chromosome</location>
        <location evidence="4">Centromere</location>
        <location evidence="4">Kinetochore</location>
    </subcellularLocation>
    <subcellularLocation>
        <location evidence="2">Cytoplasm</location>
        <location evidence="2">Cytoskeleton</location>
        <location evidence="2">Spindle</location>
    </subcellularLocation>
    <subcellularLocation>
        <location evidence="3">Midbody</location>
    </subcellularLocation>
    <subcellularLocation>
        <location evidence="1">Nucleus</location>
    </subcellularLocation>
</comment>
<keyword evidence="15" id="KW-0131">Cell cycle</keyword>
<keyword evidence="6" id="KW-0158">Chromosome</keyword>
<evidence type="ECO:0000259" key="19">
    <source>
        <dbReference type="Pfam" id="PF12178"/>
    </source>
</evidence>
<keyword evidence="16" id="KW-0137">Centromere</keyword>
<dbReference type="GO" id="GO:0051310">
    <property type="term" value="P:metaphase chromosome alignment"/>
    <property type="evidence" value="ECO:0007669"/>
    <property type="project" value="TreeGrafter"/>
</dbReference>
<dbReference type="GO" id="GO:1990385">
    <property type="term" value="C:meiotic spindle midzone"/>
    <property type="evidence" value="ECO:0007669"/>
    <property type="project" value="TreeGrafter"/>
</dbReference>
<evidence type="ECO:0000256" key="10">
    <source>
        <dbReference type="ARBA" id="ARBA00022776"/>
    </source>
</evidence>
<evidence type="ECO:0000256" key="7">
    <source>
        <dbReference type="ARBA" id="ARBA00022490"/>
    </source>
</evidence>
<feature type="region of interest" description="Disordered" evidence="17">
    <location>
        <begin position="361"/>
        <end position="432"/>
    </location>
</feature>
<dbReference type="PANTHER" id="PTHR13142:SF1">
    <property type="entry name" value="INNER CENTROMERE PROTEIN"/>
    <property type="match status" value="1"/>
</dbReference>
<feature type="compositionally biased region" description="Polar residues" evidence="17">
    <location>
        <begin position="375"/>
        <end position="388"/>
    </location>
</feature>
<dbReference type="PANTHER" id="PTHR13142">
    <property type="entry name" value="INNER CENTROMERE PROTEIN"/>
    <property type="match status" value="1"/>
</dbReference>
<dbReference type="AlphaFoldDB" id="A0A852NGV6"/>
<comment type="similarity">
    <text evidence="5">Belongs to the INCENP family.</text>
</comment>
<keyword evidence="7" id="KW-0963">Cytoplasm</keyword>
<feature type="compositionally biased region" description="Basic residues" evidence="17">
    <location>
        <begin position="60"/>
        <end position="70"/>
    </location>
</feature>
<evidence type="ECO:0000256" key="6">
    <source>
        <dbReference type="ARBA" id="ARBA00022454"/>
    </source>
</evidence>
<evidence type="ECO:0000256" key="15">
    <source>
        <dbReference type="ARBA" id="ARBA00023306"/>
    </source>
</evidence>
<dbReference type="Proteomes" id="UP000603297">
    <property type="component" value="Unassembled WGS sequence"/>
</dbReference>
<dbReference type="Gene3D" id="1.20.5.3600">
    <property type="match status" value="1"/>
</dbReference>
<proteinExistence type="inferred from homology"/>
<dbReference type="GO" id="GO:0000281">
    <property type="term" value="P:mitotic cytokinesis"/>
    <property type="evidence" value="ECO:0007669"/>
    <property type="project" value="TreeGrafter"/>
</dbReference>
<dbReference type="OrthoDB" id="6123at2759"/>
<dbReference type="Pfam" id="PF03941">
    <property type="entry name" value="INCENP_ARK-bind"/>
    <property type="match status" value="1"/>
</dbReference>
<evidence type="ECO:0000313" key="20">
    <source>
        <dbReference type="EMBL" id="NXY11823.1"/>
    </source>
</evidence>
<dbReference type="GO" id="GO:0005634">
    <property type="term" value="C:nucleus"/>
    <property type="evidence" value="ECO:0007669"/>
    <property type="project" value="UniProtKB-SubCell"/>
</dbReference>
<feature type="non-terminal residue" evidence="20">
    <location>
        <position position="830"/>
    </location>
</feature>
<organism evidence="20 21">
    <name type="scientific">Pteruthius melanotis</name>
    <dbReference type="NCBI Taxonomy" id="357074"/>
    <lineage>
        <taxon>Eukaryota</taxon>
        <taxon>Metazoa</taxon>
        <taxon>Chordata</taxon>
        <taxon>Craniata</taxon>
        <taxon>Vertebrata</taxon>
        <taxon>Euteleostomi</taxon>
        <taxon>Archelosauria</taxon>
        <taxon>Archosauria</taxon>
        <taxon>Dinosauria</taxon>
        <taxon>Saurischia</taxon>
        <taxon>Theropoda</taxon>
        <taxon>Coelurosauria</taxon>
        <taxon>Aves</taxon>
        <taxon>Neognathae</taxon>
        <taxon>Neoaves</taxon>
        <taxon>Telluraves</taxon>
        <taxon>Australaves</taxon>
        <taxon>Passeriformes</taxon>
        <taxon>Sylvioidea</taxon>
        <taxon>Timaliidae</taxon>
        <taxon>Pteruthius</taxon>
    </lineage>
</organism>
<evidence type="ECO:0000256" key="2">
    <source>
        <dbReference type="ARBA" id="ARBA00004186"/>
    </source>
</evidence>
<feature type="domain" description="Chromosome passenger complex (CPC) protein INCENP N-terminal" evidence="19">
    <location>
        <begin position="14"/>
        <end position="40"/>
    </location>
</feature>
<evidence type="ECO:0000256" key="17">
    <source>
        <dbReference type="SAM" id="MobiDB-lite"/>
    </source>
</evidence>
<keyword evidence="10" id="KW-0498">Mitosis</keyword>
<feature type="compositionally biased region" description="Basic and acidic residues" evidence="17">
    <location>
        <begin position="236"/>
        <end position="246"/>
    </location>
</feature>
<gene>
    <name evidence="20" type="primary">Incenp_1</name>
    <name evidence="20" type="ORF">PTEMEL_R11898</name>
</gene>
<evidence type="ECO:0000256" key="8">
    <source>
        <dbReference type="ARBA" id="ARBA00022618"/>
    </source>
</evidence>
<feature type="compositionally biased region" description="Basic and acidic residues" evidence="17">
    <location>
        <begin position="106"/>
        <end position="118"/>
    </location>
</feature>
<keyword evidence="9" id="KW-0493">Microtubule</keyword>
<feature type="region of interest" description="Disordered" evidence="17">
    <location>
        <begin position="55"/>
        <end position="289"/>
    </location>
</feature>
<dbReference type="EMBL" id="WEIY01001168">
    <property type="protein sequence ID" value="NXY11823.1"/>
    <property type="molecule type" value="Genomic_DNA"/>
</dbReference>
<feature type="compositionally biased region" description="Basic and acidic residues" evidence="17">
    <location>
        <begin position="405"/>
        <end position="416"/>
    </location>
</feature>
<evidence type="ECO:0000256" key="9">
    <source>
        <dbReference type="ARBA" id="ARBA00022701"/>
    </source>
</evidence>
<dbReference type="InterPro" id="IPR022006">
    <property type="entry name" value="INCENP_N"/>
</dbReference>
<protein>
    <submittedName>
        <fullName evidence="20">INCE protein</fullName>
    </submittedName>
</protein>
<evidence type="ECO:0000256" key="5">
    <source>
        <dbReference type="ARBA" id="ARBA00010042"/>
    </source>
</evidence>
<dbReference type="GO" id="GO:0030496">
    <property type="term" value="C:midbody"/>
    <property type="evidence" value="ECO:0007669"/>
    <property type="project" value="UniProtKB-SubCell"/>
</dbReference>
<evidence type="ECO:0000256" key="3">
    <source>
        <dbReference type="ARBA" id="ARBA00004214"/>
    </source>
</evidence>
<keyword evidence="21" id="KW-1185">Reference proteome</keyword>
<feature type="region of interest" description="Disordered" evidence="17">
    <location>
        <begin position="478"/>
        <end position="517"/>
    </location>
</feature>
<dbReference type="GO" id="GO:0032133">
    <property type="term" value="C:chromosome passenger complex"/>
    <property type="evidence" value="ECO:0007669"/>
    <property type="project" value="TreeGrafter"/>
</dbReference>
<keyword evidence="11" id="KW-0159">Chromosome partition</keyword>
<dbReference type="Pfam" id="PF12178">
    <property type="entry name" value="INCENP_N"/>
    <property type="match status" value="1"/>
</dbReference>
<feature type="compositionally biased region" description="Low complexity" evidence="17">
    <location>
        <begin position="128"/>
        <end position="138"/>
    </location>
</feature>
<dbReference type="GO" id="GO:0000776">
    <property type="term" value="C:kinetochore"/>
    <property type="evidence" value="ECO:0007669"/>
    <property type="project" value="UniProtKB-KW"/>
</dbReference>
<dbReference type="GO" id="GO:0051257">
    <property type="term" value="P:meiotic spindle midzone assembly"/>
    <property type="evidence" value="ECO:0007669"/>
    <property type="project" value="TreeGrafter"/>
</dbReference>
<evidence type="ECO:0000256" key="12">
    <source>
        <dbReference type="ARBA" id="ARBA00022838"/>
    </source>
</evidence>
<feature type="compositionally biased region" description="Polar residues" evidence="17">
    <location>
        <begin position="724"/>
        <end position="736"/>
    </location>
</feature>
<feature type="compositionally biased region" description="Basic and acidic residues" evidence="17">
    <location>
        <begin position="577"/>
        <end position="594"/>
    </location>
</feature>
<evidence type="ECO:0000259" key="18">
    <source>
        <dbReference type="Pfam" id="PF03941"/>
    </source>
</evidence>
<feature type="compositionally biased region" description="Basic and acidic residues" evidence="17">
    <location>
        <begin position="603"/>
        <end position="714"/>
    </location>
</feature>
<accession>A0A852NGV6</accession>
<keyword evidence="12" id="KW-0995">Kinetochore</keyword>
<evidence type="ECO:0000256" key="1">
    <source>
        <dbReference type="ARBA" id="ARBA00004123"/>
    </source>
</evidence>
<comment type="caution">
    <text evidence="20">The sequence shown here is derived from an EMBL/GenBank/DDBJ whole genome shotgun (WGS) entry which is preliminary data.</text>
</comment>
<keyword evidence="13" id="KW-0206">Cytoskeleton</keyword>
<evidence type="ECO:0000256" key="4">
    <source>
        <dbReference type="ARBA" id="ARBA00004629"/>
    </source>
</evidence>
<evidence type="ECO:0000256" key="14">
    <source>
        <dbReference type="ARBA" id="ARBA00023242"/>
    </source>
</evidence>
<keyword evidence="14" id="KW-0539">Nucleus</keyword>
<dbReference type="Gene3D" id="6.10.250.2990">
    <property type="match status" value="1"/>
</dbReference>
<keyword evidence="8" id="KW-0132">Cell division</keyword>
<feature type="compositionally biased region" description="Basic and acidic residues" evidence="17">
    <location>
        <begin position="480"/>
        <end position="517"/>
    </location>
</feature>
<evidence type="ECO:0000313" key="21">
    <source>
        <dbReference type="Proteomes" id="UP000603297"/>
    </source>
</evidence>
<evidence type="ECO:0000256" key="13">
    <source>
        <dbReference type="ARBA" id="ARBA00023212"/>
    </source>
</evidence>
<feature type="region of interest" description="Disordered" evidence="17">
    <location>
        <begin position="562"/>
        <end position="774"/>
    </location>
</feature>
<sequence length="830" mass="94748">AAVAARSLELPAECDRRLAQFLRQVDETDMVWLDEIYEEAVRMFVSNYSEELELMPKTPSQKKRQRRKRSSALQEAEQEPGRKRLSRRRNSSLKLVPSVQASQRLRNKENLELSRAKENSPPQRVTRSRAAASARSSRVVPETPPARQAAGKDKDPWGEADHVGATGPLQGSGASSGNGSPEERGVPKSPLVPAAPELVVPCTPEASQAVPEPQTAKAANVTITLSTEAGLEEGDGSPREHSRAEEPSQPPRDTPGTPTGSRLSRRSVRRSLMGKASLSRRTSLAEKYSLASKRESMIRASIARAAGKKKVAQKRTMSSSSVDGEFGCQAPHDLKRECAVSMCGCPETPLLFPQDFQSPRMSLRSHTVGKAGQPQEPNSTENNLNKSGGTLDPPQSARRKPSYKRAVDERYDHQQAEEGGLSPLRRKTPSPVLPASKVVRPFKTFLHTVQKNQLLMTPSSVGRTGVIKSFIRYNTPLQADPKEKERQKLETLRKKQEAEQLRRQKLEEEKKRRLGEAKLKREERLRKVLQARERAEEMEKERKRRIEQKIALFDEKTEKVREERLAEEKIKKRVAARKMEEAEARRRQEEEARRQRALQQEEEERRRRELMQKKREEEQERARKIAEQRQAEQERERQLAAERELERKREQERIQAEKLREQQEKAKKEAAAAKERLRREMEKKEQEQQMLAEKKRQEEEQKKLSEEQKAKDSARAPLVENKENSPACNSYEMTPQSRKEFKPPVTSTNDYGMDLNSDDSTDDESQPRKPVPAWATGNLLSQAVIRQYYNPPDVDALFGAIPSPKLEHIFYKSKPRYFKRTSSAVWHSPP</sequence>
<dbReference type="GO" id="GO:0005874">
    <property type="term" value="C:microtubule"/>
    <property type="evidence" value="ECO:0007669"/>
    <property type="project" value="UniProtKB-KW"/>
</dbReference>
<dbReference type="InterPro" id="IPR005635">
    <property type="entry name" value="Inner_centromere_prot_ARK-bd"/>
</dbReference>